<keyword evidence="1" id="KW-0175">Coiled coil</keyword>
<organism evidence="2 3">
    <name type="scientific">Helianthus annuus</name>
    <name type="common">Common sunflower</name>
    <dbReference type="NCBI Taxonomy" id="4232"/>
    <lineage>
        <taxon>Eukaryota</taxon>
        <taxon>Viridiplantae</taxon>
        <taxon>Streptophyta</taxon>
        <taxon>Embryophyta</taxon>
        <taxon>Tracheophyta</taxon>
        <taxon>Spermatophyta</taxon>
        <taxon>Magnoliopsida</taxon>
        <taxon>eudicotyledons</taxon>
        <taxon>Gunneridae</taxon>
        <taxon>Pentapetalae</taxon>
        <taxon>asterids</taxon>
        <taxon>campanulids</taxon>
        <taxon>Asterales</taxon>
        <taxon>Asteraceae</taxon>
        <taxon>Asteroideae</taxon>
        <taxon>Heliantheae alliance</taxon>
        <taxon>Heliantheae</taxon>
        <taxon>Helianthus</taxon>
    </lineage>
</organism>
<dbReference type="Proteomes" id="UP000215914">
    <property type="component" value="Unassembled WGS sequence"/>
</dbReference>
<evidence type="ECO:0000313" key="2">
    <source>
        <dbReference type="EMBL" id="KAF5813807.1"/>
    </source>
</evidence>
<reference evidence="2" key="2">
    <citation type="submission" date="2020-06" db="EMBL/GenBank/DDBJ databases">
        <title>Helianthus annuus Genome sequencing and assembly Release 2.</title>
        <authorList>
            <person name="Gouzy J."/>
            <person name="Langlade N."/>
            <person name="Munos S."/>
        </authorList>
    </citation>
    <scope>NUCLEOTIDE SEQUENCE</scope>
    <source>
        <tissue evidence="2">Leaves</tissue>
    </source>
</reference>
<feature type="coiled-coil region" evidence="1">
    <location>
        <begin position="8"/>
        <end position="49"/>
    </location>
</feature>
<comment type="caution">
    <text evidence="2">The sequence shown here is derived from an EMBL/GenBank/DDBJ whole genome shotgun (WGS) entry which is preliminary data.</text>
</comment>
<protein>
    <submittedName>
        <fullName evidence="2">Uncharacterized protein</fullName>
    </submittedName>
</protein>
<name>A0A9K3JFQ7_HELAN</name>
<evidence type="ECO:0000256" key="1">
    <source>
        <dbReference type="SAM" id="Coils"/>
    </source>
</evidence>
<dbReference type="Gramene" id="mRNA:HanXRQr2_Chr03g0103051">
    <property type="protein sequence ID" value="CDS:HanXRQr2_Chr03g0103051.1"/>
    <property type="gene ID" value="HanXRQr2_Chr03g0103051"/>
</dbReference>
<keyword evidence="3" id="KW-1185">Reference proteome</keyword>
<proteinExistence type="predicted"/>
<dbReference type="AlphaFoldDB" id="A0A9K3JFQ7"/>
<gene>
    <name evidence="2" type="ORF">HanXRQr2_Chr03g0103051</name>
</gene>
<dbReference type="EMBL" id="MNCJ02000318">
    <property type="protein sequence ID" value="KAF5813807.1"/>
    <property type="molecule type" value="Genomic_DNA"/>
</dbReference>
<reference evidence="2" key="1">
    <citation type="journal article" date="2017" name="Nature">
        <title>The sunflower genome provides insights into oil metabolism, flowering and Asterid evolution.</title>
        <authorList>
            <person name="Badouin H."/>
            <person name="Gouzy J."/>
            <person name="Grassa C.J."/>
            <person name="Murat F."/>
            <person name="Staton S.E."/>
            <person name="Cottret L."/>
            <person name="Lelandais-Briere C."/>
            <person name="Owens G.L."/>
            <person name="Carrere S."/>
            <person name="Mayjonade B."/>
            <person name="Legrand L."/>
            <person name="Gill N."/>
            <person name="Kane N.C."/>
            <person name="Bowers J.E."/>
            <person name="Hubner S."/>
            <person name="Bellec A."/>
            <person name="Berard A."/>
            <person name="Berges H."/>
            <person name="Blanchet N."/>
            <person name="Boniface M.C."/>
            <person name="Brunel D."/>
            <person name="Catrice O."/>
            <person name="Chaidir N."/>
            <person name="Claudel C."/>
            <person name="Donnadieu C."/>
            <person name="Faraut T."/>
            <person name="Fievet G."/>
            <person name="Helmstetter N."/>
            <person name="King M."/>
            <person name="Knapp S.J."/>
            <person name="Lai Z."/>
            <person name="Le Paslier M.C."/>
            <person name="Lippi Y."/>
            <person name="Lorenzon L."/>
            <person name="Mandel J.R."/>
            <person name="Marage G."/>
            <person name="Marchand G."/>
            <person name="Marquand E."/>
            <person name="Bret-Mestries E."/>
            <person name="Morien E."/>
            <person name="Nambeesan S."/>
            <person name="Nguyen T."/>
            <person name="Pegot-Espagnet P."/>
            <person name="Pouilly N."/>
            <person name="Raftis F."/>
            <person name="Sallet E."/>
            <person name="Schiex T."/>
            <person name="Thomas J."/>
            <person name="Vandecasteele C."/>
            <person name="Vares D."/>
            <person name="Vear F."/>
            <person name="Vautrin S."/>
            <person name="Crespi M."/>
            <person name="Mangin B."/>
            <person name="Burke J.M."/>
            <person name="Salse J."/>
            <person name="Munos S."/>
            <person name="Vincourt P."/>
            <person name="Rieseberg L.H."/>
            <person name="Langlade N.B."/>
        </authorList>
    </citation>
    <scope>NUCLEOTIDE SEQUENCE</scope>
    <source>
        <tissue evidence="2">Leaves</tissue>
    </source>
</reference>
<accession>A0A9K3JFQ7</accession>
<sequence length="81" mass="9237">MAGKDVDIAELNRRLRESNEALEVEKQKVESLEIDLDAEKLKSESAEEARKVTQAYLDVAQDNYAEVQATVEPFVNNLEWL</sequence>
<evidence type="ECO:0000313" key="3">
    <source>
        <dbReference type="Proteomes" id="UP000215914"/>
    </source>
</evidence>